<proteinExistence type="inferred from homology"/>
<comment type="subunit">
    <text evidence="6">Homotetramer.</text>
</comment>
<name>A0A6A6BH84_9PEZI</name>
<evidence type="ECO:0000256" key="9">
    <source>
        <dbReference type="ARBA" id="ARBA00022695"/>
    </source>
</evidence>
<dbReference type="Proteomes" id="UP000799438">
    <property type="component" value="Unassembled WGS sequence"/>
</dbReference>
<evidence type="ECO:0000256" key="4">
    <source>
        <dbReference type="ARBA" id="ARBA00005019"/>
    </source>
</evidence>
<dbReference type="InterPro" id="IPR045094">
    <property type="entry name" value="NMNAT_euk"/>
</dbReference>
<evidence type="ECO:0000256" key="13">
    <source>
        <dbReference type="ARBA" id="ARBA00023128"/>
    </source>
</evidence>
<keyword evidence="9 17" id="KW-0548">Nucleotidyltransferase</keyword>
<protein>
    <recommendedName>
        <fullName evidence="17">Nicotinamide-nucleotide adenylyltransferase</fullName>
        <ecNumber evidence="17">2.7.7.1</ecNumber>
        <ecNumber evidence="17">2.7.7.18</ecNumber>
    </recommendedName>
</protein>
<dbReference type="GO" id="GO:0005524">
    <property type="term" value="F:ATP binding"/>
    <property type="evidence" value="ECO:0007669"/>
    <property type="project" value="UniProtKB-KW"/>
</dbReference>
<dbReference type="FunFam" id="3.40.50.620:FF:000221">
    <property type="entry name" value="Nicotinamide/nicotinic acid mononucleotide adenylyltransferase 3"/>
    <property type="match status" value="1"/>
</dbReference>
<dbReference type="SUPFAM" id="SSF52374">
    <property type="entry name" value="Nucleotidylyl transferase"/>
    <property type="match status" value="1"/>
</dbReference>
<dbReference type="CDD" id="cd09286">
    <property type="entry name" value="NMNAT_Eukarya"/>
    <property type="match status" value="1"/>
</dbReference>
<evidence type="ECO:0000256" key="11">
    <source>
        <dbReference type="ARBA" id="ARBA00022840"/>
    </source>
</evidence>
<keyword evidence="12 17" id="KW-0520">NAD</keyword>
<dbReference type="Pfam" id="PF01467">
    <property type="entry name" value="CTP_transf_like"/>
    <property type="match status" value="1"/>
</dbReference>
<comment type="function">
    <text evidence="16">Catalyzes the formation of NAD(+) from nicotinamide mononucleotide (NMN) and ATP. Can also use the deamidated form; nicotinic acid mononucleotide (NaMN) as substrate with the same efficiency. Can use triazofurin monophosphate (TrMP) as substrate. Can also use GTP and ITP as nucleotide donors. Also catalyzes the reverse reaction, i.e. the pyrophosphorolytic cleavage of NAD(+). For the pyrophosphorolytic activity, can use NAD(+), NADH, NaAD, nicotinic acid adenine dinucleotide phosphate (NHD), nicotinamide guanine dinucleotide (NGD) as substrates. Fails to cleave phosphorylated dinucleotides NADP(+), NADPH and NaADP(+). Protects against axonal degeneration following injury. May be involved in the maintenance of axonal integrity. Also functions as a stress-response chaperone protein that prevents toxic aggregation of proteins; this function may be independent of its NAD(+) synthesis activity.</text>
</comment>
<evidence type="ECO:0000256" key="16">
    <source>
        <dbReference type="ARBA" id="ARBA00093425"/>
    </source>
</evidence>
<keyword evidence="13" id="KW-0496">Mitochondrion</keyword>
<accession>A0A6A6BH84</accession>
<comment type="pathway">
    <text evidence="3 17">Cofactor biosynthesis; NAD(+) biosynthesis; NAD(+) from nicotinamide D-ribonucleotide: step 1/1.</text>
</comment>
<sequence>MSPALELADYRFPTQRLRKVLSDSARTPLVLVACGSFSPITYLHLRIFEMARDWARYNTDFEVVGGFLSPVGDAYKKAGLASANHRVRMCELAVDDSPWIVVDKWEPLHKEYQPTARVLDHFDHELNEVLGGIEDCTGQKKKIRVALLAGADLIQTMSTPNLWAPKDLDHILGDYGAFIVEREGTDIDDALASLQQWRDNIYVIHQLVKNDVSSTRIRLFLKRDMSIRYLVPEPIIKYIEANALYNDDAASVAGKDQPENKGKTVAEASGSTTV</sequence>
<comment type="pathway">
    <text evidence="4">Cofactor biosynthesis; NAD(+) biosynthesis; deamido-NAD(+) from nicotinate D-ribonucleotide: step 1/1.</text>
</comment>
<dbReference type="OrthoDB" id="422187at2759"/>
<dbReference type="NCBIfam" id="TIGR00482">
    <property type="entry name" value="nicotinate (nicotinamide) nucleotide adenylyltransferase"/>
    <property type="match status" value="1"/>
</dbReference>
<evidence type="ECO:0000256" key="3">
    <source>
        <dbReference type="ARBA" id="ARBA00004658"/>
    </source>
</evidence>
<dbReference type="GO" id="GO:0005759">
    <property type="term" value="C:mitochondrial matrix"/>
    <property type="evidence" value="ECO:0007669"/>
    <property type="project" value="UniProtKB-ARBA"/>
</dbReference>
<evidence type="ECO:0000256" key="12">
    <source>
        <dbReference type="ARBA" id="ARBA00023027"/>
    </source>
</evidence>
<dbReference type="RefSeq" id="XP_033397623.1">
    <property type="nucleotide sequence ID" value="XM_033538192.1"/>
</dbReference>
<keyword evidence="7 17" id="KW-0662">Pyridine nucleotide biosynthesis</keyword>
<evidence type="ECO:0000256" key="18">
    <source>
        <dbReference type="SAM" id="MobiDB-lite"/>
    </source>
</evidence>
<comment type="catalytic activity">
    <reaction evidence="15 17">
        <text>beta-nicotinamide D-ribonucleotide + ATP + H(+) = diphosphate + NAD(+)</text>
        <dbReference type="Rhea" id="RHEA:21360"/>
        <dbReference type="ChEBI" id="CHEBI:14649"/>
        <dbReference type="ChEBI" id="CHEBI:15378"/>
        <dbReference type="ChEBI" id="CHEBI:30616"/>
        <dbReference type="ChEBI" id="CHEBI:33019"/>
        <dbReference type="ChEBI" id="CHEBI:57540"/>
        <dbReference type="EC" id="2.7.7.1"/>
    </reaction>
</comment>
<evidence type="ECO:0000256" key="14">
    <source>
        <dbReference type="ARBA" id="ARBA00048721"/>
    </source>
</evidence>
<evidence type="ECO:0000256" key="7">
    <source>
        <dbReference type="ARBA" id="ARBA00022642"/>
    </source>
</evidence>
<evidence type="ECO:0000256" key="5">
    <source>
        <dbReference type="ARBA" id="ARBA00007064"/>
    </source>
</evidence>
<organism evidence="20 21">
    <name type="scientific">Aplosporella prunicola CBS 121167</name>
    <dbReference type="NCBI Taxonomy" id="1176127"/>
    <lineage>
        <taxon>Eukaryota</taxon>
        <taxon>Fungi</taxon>
        <taxon>Dikarya</taxon>
        <taxon>Ascomycota</taxon>
        <taxon>Pezizomycotina</taxon>
        <taxon>Dothideomycetes</taxon>
        <taxon>Dothideomycetes incertae sedis</taxon>
        <taxon>Botryosphaeriales</taxon>
        <taxon>Aplosporellaceae</taxon>
        <taxon>Aplosporella</taxon>
    </lineage>
</organism>
<dbReference type="UniPathway" id="UPA00253">
    <property type="reaction ID" value="UER00332"/>
</dbReference>
<dbReference type="GeneID" id="54295688"/>
<dbReference type="InterPro" id="IPR051182">
    <property type="entry name" value="Euk_NMN_adenylyltrnsfrase"/>
</dbReference>
<dbReference type="GO" id="GO:0004515">
    <property type="term" value="F:nicotinate-nucleotide adenylyltransferase activity"/>
    <property type="evidence" value="ECO:0007669"/>
    <property type="project" value="UniProtKB-EC"/>
</dbReference>
<evidence type="ECO:0000313" key="20">
    <source>
        <dbReference type="EMBL" id="KAF2141911.1"/>
    </source>
</evidence>
<dbReference type="EMBL" id="ML995486">
    <property type="protein sequence ID" value="KAF2141911.1"/>
    <property type="molecule type" value="Genomic_DNA"/>
</dbReference>
<evidence type="ECO:0000256" key="8">
    <source>
        <dbReference type="ARBA" id="ARBA00022679"/>
    </source>
</evidence>
<evidence type="ECO:0000256" key="6">
    <source>
        <dbReference type="ARBA" id="ARBA00011881"/>
    </source>
</evidence>
<keyword evidence="10 17" id="KW-0547">Nucleotide-binding</keyword>
<dbReference type="PANTHER" id="PTHR12039">
    <property type="entry name" value="NICOTINAMIDE MONONUCLEOTIDE ADENYLYLTRANSFERASE"/>
    <property type="match status" value="1"/>
</dbReference>
<evidence type="ECO:0000256" key="15">
    <source>
        <dbReference type="ARBA" id="ARBA00049001"/>
    </source>
</evidence>
<dbReference type="InterPro" id="IPR004821">
    <property type="entry name" value="Cyt_trans-like"/>
</dbReference>
<evidence type="ECO:0000313" key="21">
    <source>
        <dbReference type="Proteomes" id="UP000799438"/>
    </source>
</evidence>
<keyword evidence="11 17" id="KW-0067">ATP-binding</keyword>
<dbReference type="InterPro" id="IPR005248">
    <property type="entry name" value="NadD/NMNAT"/>
</dbReference>
<dbReference type="GO" id="GO:0000309">
    <property type="term" value="F:nicotinamide-nucleotide adenylyltransferase activity"/>
    <property type="evidence" value="ECO:0007669"/>
    <property type="project" value="UniProtKB-EC"/>
</dbReference>
<evidence type="ECO:0000256" key="1">
    <source>
        <dbReference type="ARBA" id="ARBA00001946"/>
    </source>
</evidence>
<evidence type="ECO:0000256" key="2">
    <source>
        <dbReference type="ARBA" id="ARBA00004173"/>
    </source>
</evidence>
<keyword evidence="21" id="KW-1185">Reference proteome</keyword>
<feature type="region of interest" description="Disordered" evidence="18">
    <location>
        <begin position="252"/>
        <end position="274"/>
    </location>
</feature>
<evidence type="ECO:0000256" key="17">
    <source>
        <dbReference type="RuleBase" id="RU362021"/>
    </source>
</evidence>
<gene>
    <name evidence="20" type="ORF">K452DRAFT_250872</name>
</gene>
<dbReference type="EC" id="2.7.7.18" evidence="17"/>
<evidence type="ECO:0000259" key="19">
    <source>
        <dbReference type="Pfam" id="PF01467"/>
    </source>
</evidence>
<comment type="subcellular location">
    <subcellularLocation>
        <location evidence="2">Mitochondrion</location>
    </subcellularLocation>
</comment>
<comment type="similarity">
    <text evidence="5 17">Belongs to the eukaryotic NMN adenylyltransferase family.</text>
</comment>
<dbReference type="AlphaFoldDB" id="A0A6A6BH84"/>
<reference evidence="20" key="1">
    <citation type="journal article" date="2020" name="Stud. Mycol.">
        <title>101 Dothideomycetes genomes: a test case for predicting lifestyles and emergence of pathogens.</title>
        <authorList>
            <person name="Haridas S."/>
            <person name="Albert R."/>
            <person name="Binder M."/>
            <person name="Bloem J."/>
            <person name="Labutti K."/>
            <person name="Salamov A."/>
            <person name="Andreopoulos B."/>
            <person name="Baker S."/>
            <person name="Barry K."/>
            <person name="Bills G."/>
            <person name="Bluhm B."/>
            <person name="Cannon C."/>
            <person name="Castanera R."/>
            <person name="Culley D."/>
            <person name="Daum C."/>
            <person name="Ezra D."/>
            <person name="Gonzalez J."/>
            <person name="Henrissat B."/>
            <person name="Kuo A."/>
            <person name="Liang C."/>
            <person name="Lipzen A."/>
            <person name="Lutzoni F."/>
            <person name="Magnuson J."/>
            <person name="Mondo S."/>
            <person name="Nolan M."/>
            <person name="Ohm R."/>
            <person name="Pangilinan J."/>
            <person name="Park H.-J."/>
            <person name="Ramirez L."/>
            <person name="Alfaro M."/>
            <person name="Sun H."/>
            <person name="Tritt A."/>
            <person name="Yoshinaga Y."/>
            <person name="Zwiers L.-H."/>
            <person name="Turgeon B."/>
            <person name="Goodwin S."/>
            <person name="Spatafora J."/>
            <person name="Crous P."/>
            <person name="Grigoriev I."/>
        </authorList>
    </citation>
    <scope>NUCLEOTIDE SEQUENCE</scope>
    <source>
        <strain evidence="20">CBS 121167</strain>
    </source>
</reference>
<comment type="catalytic activity">
    <reaction evidence="14 17">
        <text>nicotinate beta-D-ribonucleotide + ATP + H(+) = deamido-NAD(+) + diphosphate</text>
        <dbReference type="Rhea" id="RHEA:22860"/>
        <dbReference type="ChEBI" id="CHEBI:15378"/>
        <dbReference type="ChEBI" id="CHEBI:30616"/>
        <dbReference type="ChEBI" id="CHEBI:33019"/>
        <dbReference type="ChEBI" id="CHEBI:57502"/>
        <dbReference type="ChEBI" id="CHEBI:58437"/>
        <dbReference type="EC" id="2.7.7.18"/>
    </reaction>
</comment>
<feature type="domain" description="Cytidyltransferase-like" evidence="19">
    <location>
        <begin position="32"/>
        <end position="218"/>
    </location>
</feature>
<dbReference type="InterPro" id="IPR014729">
    <property type="entry name" value="Rossmann-like_a/b/a_fold"/>
</dbReference>
<dbReference type="PANTHER" id="PTHR12039:SF0">
    <property type="entry name" value="NICOTINAMIDE-NUCLEOTIDE ADENYLYLTRANSFERASE"/>
    <property type="match status" value="1"/>
</dbReference>
<dbReference type="EC" id="2.7.7.1" evidence="17"/>
<dbReference type="GO" id="GO:0009435">
    <property type="term" value="P:NAD+ biosynthetic process"/>
    <property type="evidence" value="ECO:0007669"/>
    <property type="project" value="UniProtKB-UniPathway"/>
</dbReference>
<evidence type="ECO:0000256" key="10">
    <source>
        <dbReference type="ARBA" id="ARBA00022741"/>
    </source>
</evidence>
<keyword evidence="8 17" id="KW-0808">Transferase</keyword>
<dbReference type="Gene3D" id="3.40.50.620">
    <property type="entry name" value="HUPs"/>
    <property type="match status" value="1"/>
</dbReference>
<comment type="cofactor">
    <cofactor evidence="1">
        <name>Mg(2+)</name>
        <dbReference type="ChEBI" id="CHEBI:18420"/>
    </cofactor>
</comment>